<dbReference type="Proteomes" id="UP000078560">
    <property type="component" value="Unassembled WGS sequence"/>
</dbReference>
<reference evidence="3" key="1">
    <citation type="submission" date="2016-05" db="EMBL/GenBank/DDBJ databases">
        <authorList>
            <person name="Naeem Raeece"/>
        </authorList>
    </citation>
    <scope>NUCLEOTIDE SEQUENCE [LARGE SCALE GENOMIC DNA]</scope>
</reference>
<keyword evidence="1" id="KW-0812">Transmembrane</keyword>
<keyword evidence="1" id="KW-0472">Membrane</keyword>
<proteinExistence type="predicted"/>
<evidence type="ECO:0000256" key="1">
    <source>
        <dbReference type="SAM" id="Phobius"/>
    </source>
</evidence>
<sequence length="340" mass="40184">MSNNEYEKDLPANKFATELNEKNKSDIYYESALFNDIMPSAEKETKFIGVMLIKNFLIFKEKKKEWNKRCNDLNHWLDLKKLEHSKSLPDKHIQEWQLVEELWIRTNKDRVPETGCERNPSNEKLPNMVKRYELEHFCENRDFLKNKCQEIHTKKHEDKYCKNLSIYVDQEYSKFLTKEKCIPDKNSNPYNPFYISDECSLHDMSKTFPRYEFNNDNISEIYEGRTAITPCSQNKDLLQNLGSEEASASLTFESAEIQSPSLRTNNVLYGSLPILGVFPFLFYLYRFTSFGSLLRARIMKTDMIKRDIDELGSYTLSDDTSKIIDTNFDSEQYYLSYEPT</sequence>
<protein>
    <submittedName>
        <fullName evidence="2">PIR Superfamily Protein</fullName>
    </submittedName>
</protein>
<keyword evidence="1" id="KW-1133">Transmembrane helix</keyword>
<organism evidence="2 3">
    <name type="scientific">Plasmodium ovale curtisi</name>
    <dbReference type="NCBI Taxonomy" id="864141"/>
    <lineage>
        <taxon>Eukaryota</taxon>
        <taxon>Sar</taxon>
        <taxon>Alveolata</taxon>
        <taxon>Apicomplexa</taxon>
        <taxon>Aconoidasida</taxon>
        <taxon>Haemosporida</taxon>
        <taxon>Plasmodiidae</taxon>
        <taxon>Plasmodium</taxon>
        <taxon>Plasmodium (Plasmodium)</taxon>
    </lineage>
</organism>
<feature type="transmembrane region" description="Helical" evidence="1">
    <location>
        <begin position="267"/>
        <end position="285"/>
    </location>
</feature>
<accession>A0A1A8W7A6</accession>
<gene>
    <name evidence="2" type="ORF">POVCU2_0044960</name>
</gene>
<dbReference type="EMBL" id="FLQU01000602">
    <property type="protein sequence ID" value="SBS87868.1"/>
    <property type="molecule type" value="Genomic_DNA"/>
</dbReference>
<dbReference type="AlphaFoldDB" id="A0A1A8W7A6"/>
<evidence type="ECO:0000313" key="2">
    <source>
        <dbReference type="EMBL" id="SBS87868.1"/>
    </source>
</evidence>
<evidence type="ECO:0000313" key="3">
    <source>
        <dbReference type="Proteomes" id="UP000078560"/>
    </source>
</evidence>
<name>A0A1A8W7A6_PLAOA</name>